<proteinExistence type="predicted"/>
<dbReference type="InterPro" id="IPR022698">
    <property type="entry name" value="OrsD"/>
</dbReference>
<evidence type="ECO:0000256" key="1">
    <source>
        <dbReference type="SAM" id="MobiDB-lite"/>
    </source>
</evidence>
<reference evidence="2 3" key="1">
    <citation type="journal article" date="2020" name="bioRxiv">
        <title>Whole genome comparisons of ergot fungi reveals the divergence and evolution of species within the genus Claviceps are the result of varying mechanisms driving genome evolution and host range expansion.</title>
        <authorList>
            <person name="Wyka S.A."/>
            <person name="Mondo S.J."/>
            <person name="Liu M."/>
            <person name="Dettman J."/>
            <person name="Nalam V."/>
            <person name="Broders K.D."/>
        </authorList>
    </citation>
    <scope>NUCLEOTIDE SEQUENCE [LARGE SCALE GENOMIC DNA]</scope>
    <source>
        <strain evidence="2 3">CCC 1485</strain>
    </source>
</reference>
<feature type="compositionally biased region" description="Basic and acidic residues" evidence="1">
    <location>
        <begin position="311"/>
        <end position="321"/>
    </location>
</feature>
<sequence>MEFILNSPESQEAAALGNFQYLREHELIICKKHGYAVALTRHLSDYHTYPPSVRQAVLRSFHGLPQTAPENAVLPRAYGPPIEGLAPPRKGFECVEADCGWISTRRENIMKHCRTHGWRSTPDNREHWAELWVQSFSLTPGKQRWFVVSVGEGQTTAAAEPTPTDILAVIDDIKRESDVYRAAEKTKLDVLVGELDFDPTDKTGWWKRTGWMTHLGKSNLQHLAHAARIPGTDEPELKVVADSVDQMIEYCVKGLDSAKLEVRRALRSVGDVPDQPPLGRLQNPSSQVRYANYWKRMICYVLRVAQSDQLHEGENEVRGDEHDEDEEAVSVPVEEDAEVAGPIVRGDRMKDAHRLFPWTDETRDQARRILHSVACRSGVKSSILELSRSMIMQNLHGSDFLSPVVHFMAILGIDPEHGTLREAQDYSYMLAGLVYCVRVISLELLLPSKDRASQGGPEIQHFFDERTKYLKDSSMSVLSYMTNLLACGKHIAMEHGNAGSVFWGEGNRVMILQGTRIVMDKFRTMVDKAIDDAEDLFWQKLMSTPSESDRFELDLNELTDDISSRKRDSSFLDNKRNRLASQHFDVTVARLLQSKNGKKMRRNGKWHVRLAREYLRQLDKFRKLLLFCVHVTGGQPSRDTEILSLRFKNSCVRTRNVFLFDGYVMTVTFSNKTDAEWDSPKVIPRFLPWRVGQLLSCYLVYVQPLAELLRNAVSDRSIGSEYIWADEEGPWNTA</sequence>
<dbReference type="OrthoDB" id="4961467at2759"/>
<dbReference type="EMBL" id="SRPO01000644">
    <property type="protein sequence ID" value="KAG5931021.1"/>
    <property type="molecule type" value="Genomic_DNA"/>
</dbReference>
<dbReference type="AlphaFoldDB" id="A0A9P7SDP6"/>
<keyword evidence="3" id="KW-1185">Reference proteome</keyword>
<organism evidence="2 3">
    <name type="scientific">Claviceps pazoutovae</name>
    <dbReference type="NCBI Taxonomy" id="1649127"/>
    <lineage>
        <taxon>Eukaryota</taxon>
        <taxon>Fungi</taxon>
        <taxon>Dikarya</taxon>
        <taxon>Ascomycota</taxon>
        <taxon>Pezizomycotina</taxon>
        <taxon>Sordariomycetes</taxon>
        <taxon>Hypocreomycetidae</taxon>
        <taxon>Hypocreales</taxon>
        <taxon>Clavicipitaceae</taxon>
        <taxon>Claviceps</taxon>
    </lineage>
</organism>
<evidence type="ECO:0000313" key="3">
    <source>
        <dbReference type="Proteomes" id="UP000706124"/>
    </source>
</evidence>
<gene>
    <name evidence="2" type="ORF">E4U60_006566</name>
</gene>
<feature type="non-terminal residue" evidence="2">
    <location>
        <position position="734"/>
    </location>
</feature>
<evidence type="ECO:0000313" key="2">
    <source>
        <dbReference type="EMBL" id="KAG5931021.1"/>
    </source>
</evidence>
<accession>A0A9P7SDP6</accession>
<feature type="region of interest" description="Disordered" evidence="1">
    <location>
        <begin position="311"/>
        <end position="330"/>
    </location>
</feature>
<name>A0A9P7SDP6_9HYPO</name>
<dbReference type="Proteomes" id="UP000706124">
    <property type="component" value="Unassembled WGS sequence"/>
</dbReference>
<protein>
    <submittedName>
        <fullName evidence="2">Uncharacterized protein</fullName>
    </submittedName>
</protein>
<dbReference type="Pfam" id="PF12013">
    <property type="entry name" value="OrsD"/>
    <property type="match status" value="1"/>
</dbReference>
<comment type="caution">
    <text evidence="2">The sequence shown here is derived from an EMBL/GenBank/DDBJ whole genome shotgun (WGS) entry which is preliminary data.</text>
</comment>